<keyword evidence="3 6" id="KW-0812">Transmembrane</keyword>
<sequence length="129" mass="13753">METRAGIARRVVTALALSVVLVGTSAAQDSTPLAQGRDIVQMPSMWRVVFVFLLIAGLAVGAAYALRRFSPNLSRGLAQQGPLRVIDRASVNAGLRVHLVEADGTRILIAEHRAGISMLQLPSVKNESP</sequence>
<evidence type="ECO:0000256" key="5">
    <source>
        <dbReference type="ARBA" id="ARBA00023136"/>
    </source>
</evidence>
<comment type="caution">
    <text evidence="7">The sequence shown here is derived from an EMBL/GenBank/DDBJ whole genome shotgun (WGS) entry which is preliminary data.</text>
</comment>
<evidence type="ECO:0000313" key="8">
    <source>
        <dbReference type="Proteomes" id="UP001595904"/>
    </source>
</evidence>
<protein>
    <submittedName>
        <fullName evidence="7">Flagellar biosynthetic protein FliO</fullName>
    </submittedName>
</protein>
<evidence type="ECO:0000256" key="1">
    <source>
        <dbReference type="ARBA" id="ARBA00004236"/>
    </source>
</evidence>
<keyword evidence="4 6" id="KW-1133">Transmembrane helix</keyword>
<name>A0ABV8T1A4_9GAMM</name>
<keyword evidence="7" id="KW-0282">Flagellum</keyword>
<dbReference type="EMBL" id="JBHSDU010000014">
    <property type="protein sequence ID" value="MFC4312683.1"/>
    <property type="molecule type" value="Genomic_DNA"/>
</dbReference>
<evidence type="ECO:0000256" key="2">
    <source>
        <dbReference type="ARBA" id="ARBA00022475"/>
    </source>
</evidence>
<evidence type="ECO:0000256" key="3">
    <source>
        <dbReference type="ARBA" id="ARBA00022692"/>
    </source>
</evidence>
<evidence type="ECO:0000313" key="7">
    <source>
        <dbReference type="EMBL" id="MFC4312683.1"/>
    </source>
</evidence>
<reference evidence="8" key="1">
    <citation type="journal article" date="2019" name="Int. J. Syst. Evol. Microbiol.">
        <title>The Global Catalogue of Microorganisms (GCM) 10K type strain sequencing project: providing services to taxonomists for standard genome sequencing and annotation.</title>
        <authorList>
            <consortium name="The Broad Institute Genomics Platform"/>
            <consortium name="The Broad Institute Genome Sequencing Center for Infectious Disease"/>
            <person name="Wu L."/>
            <person name="Ma J."/>
        </authorList>
    </citation>
    <scope>NUCLEOTIDE SEQUENCE [LARGE SCALE GENOMIC DNA]</scope>
    <source>
        <strain evidence="8">CGMCC 1.10759</strain>
    </source>
</reference>
<keyword evidence="7" id="KW-0969">Cilium</keyword>
<dbReference type="Pfam" id="PF04347">
    <property type="entry name" value="FliO"/>
    <property type="match status" value="1"/>
</dbReference>
<dbReference type="RefSeq" id="WP_380602291.1">
    <property type="nucleotide sequence ID" value="NZ_JBHSDU010000014.1"/>
</dbReference>
<accession>A0ABV8T1A4</accession>
<proteinExistence type="predicted"/>
<comment type="subcellular location">
    <subcellularLocation>
        <location evidence="1">Cell membrane</location>
    </subcellularLocation>
</comment>
<keyword evidence="8" id="KW-1185">Reference proteome</keyword>
<organism evidence="7 8">
    <name type="scientific">Steroidobacter flavus</name>
    <dbReference type="NCBI Taxonomy" id="1842136"/>
    <lineage>
        <taxon>Bacteria</taxon>
        <taxon>Pseudomonadati</taxon>
        <taxon>Pseudomonadota</taxon>
        <taxon>Gammaproteobacteria</taxon>
        <taxon>Steroidobacterales</taxon>
        <taxon>Steroidobacteraceae</taxon>
        <taxon>Steroidobacter</taxon>
    </lineage>
</organism>
<feature type="transmembrane region" description="Helical" evidence="6">
    <location>
        <begin position="46"/>
        <end position="66"/>
    </location>
</feature>
<gene>
    <name evidence="7" type="ORF">ACFPN2_26600</name>
</gene>
<evidence type="ECO:0000256" key="6">
    <source>
        <dbReference type="SAM" id="Phobius"/>
    </source>
</evidence>
<evidence type="ECO:0000256" key="4">
    <source>
        <dbReference type="ARBA" id="ARBA00022989"/>
    </source>
</evidence>
<dbReference type="InterPro" id="IPR022781">
    <property type="entry name" value="Flagellar_biosynth_FliO"/>
</dbReference>
<dbReference type="Proteomes" id="UP001595904">
    <property type="component" value="Unassembled WGS sequence"/>
</dbReference>
<keyword evidence="2" id="KW-1003">Cell membrane</keyword>
<keyword evidence="7" id="KW-0966">Cell projection</keyword>
<keyword evidence="5 6" id="KW-0472">Membrane</keyword>